<reference evidence="1" key="2">
    <citation type="journal article" date="2014" name="BMC Genomics">
        <title>A genomic perspective to assessing quality of mass-reared SIT flies used in Mediterranean fruit fly (Ceratitis capitata) eradication in California.</title>
        <authorList>
            <person name="Calla B."/>
            <person name="Hall B."/>
            <person name="Hou S."/>
            <person name="Geib S.M."/>
        </authorList>
    </citation>
    <scope>NUCLEOTIDE SEQUENCE</scope>
</reference>
<organism evidence="1">
    <name type="scientific">Ceratitis capitata</name>
    <name type="common">Mediterranean fruit fly</name>
    <name type="synonym">Tephritis capitata</name>
    <dbReference type="NCBI Taxonomy" id="7213"/>
    <lineage>
        <taxon>Eukaryota</taxon>
        <taxon>Metazoa</taxon>
        <taxon>Ecdysozoa</taxon>
        <taxon>Arthropoda</taxon>
        <taxon>Hexapoda</taxon>
        <taxon>Insecta</taxon>
        <taxon>Pterygota</taxon>
        <taxon>Neoptera</taxon>
        <taxon>Endopterygota</taxon>
        <taxon>Diptera</taxon>
        <taxon>Brachycera</taxon>
        <taxon>Muscomorpha</taxon>
        <taxon>Tephritoidea</taxon>
        <taxon>Tephritidae</taxon>
        <taxon>Ceratitis</taxon>
        <taxon>Ceratitis</taxon>
    </lineage>
</organism>
<reference evidence="1" key="1">
    <citation type="submission" date="2013-07" db="EMBL/GenBank/DDBJ databases">
        <authorList>
            <person name="Geib S."/>
        </authorList>
    </citation>
    <scope>NUCLEOTIDE SEQUENCE</scope>
</reference>
<proteinExistence type="evidence at transcript level"/>
<dbReference type="EMBL" id="GAMC01007404">
    <property type="protein sequence ID" value="JAB99151.1"/>
    <property type="molecule type" value="mRNA"/>
</dbReference>
<sequence>MYAHTDTHMLAYKLHHSFSEMMCEKVGVNCKTQHRTAYKKMCGSRCQPKAQKKSKKTKIQKQYKKGTANANIQMQMADSEHMNAPKQEHSFISVVRVHIYTYMCVCLFSN</sequence>
<evidence type="ECO:0000313" key="1">
    <source>
        <dbReference type="EMBL" id="JAB99151.1"/>
    </source>
</evidence>
<protein>
    <submittedName>
        <fullName evidence="1">Uncharacterized protein</fullName>
    </submittedName>
</protein>
<accession>W8C0J0</accession>
<dbReference type="AlphaFoldDB" id="W8C0J0"/>
<name>W8C0J0_CERCA</name>